<accession>A0A2S6I1H4</accession>
<dbReference type="InterPro" id="IPR035986">
    <property type="entry name" value="PKD_dom_sf"/>
</dbReference>
<dbReference type="Gene3D" id="2.60.120.260">
    <property type="entry name" value="Galactose-binding domain-like"/>
    <property type="match status" value="1"/>
</dbReference>
<gene>
    <name evidence="8" type="ORF">CLV84_3970</name>
</gene>
<evidence type="ECO:0000256" key="4">
    <source>
        <dbReference type="RuleBase" id="RU361188"/>
    </source>
</evidence>
<dbReference type="Gene3D" id="3.20.20.80">
    <property type="entry name" value="Glycosidases"/>
    <property type="match status" value="1"/>
</dbReference>
<keyword evidence="9" id="KW-1185">Reference proteome</keyword>
<dbReference type="InterPro" id="IPR013780">
    <property type="entry name" value="Glyco_hydro_b"/>
</dbReference>
<evidence type="ECO:0000259" key="6">
    <source>
        <dbReference type="Pfam" id="PF02055"/>
    </source>
</evidence>
<dbReference type="InterPro" id="IPR033453">
    <property type="entry name" value="Glyco_hydro_30_TIM-barrel"/>
</dbReference>
<keyword evidence="3 4" id="KW-0378">Hydrolase</keyword>
<dbReference type="SUPFAM" id="SSF49299">
    <property type="entry name" value="PKD domain"/>
    <property type="match status" value="1"/>
</dbReference>
<keyword evidence="4" id="KW-0326">Glycosidase</keyword>
<evidence type="ECO:0000256" key="5">
    <source>
        <dbReference type="SAM" id="SignalP"/>
    </source>
</evidence>
<comment type="caution">
    <text evidence="8">The sequence shown here is derived from an EMBL/GenBank/DDBJ whole genome shotgun (WGS) entry which is preliminary data.</text>
</comment>
<dbReference type="GO" id="GO:0004348">
    <property type="term" value="F:glucosylceramidase activity"/>
    <property type="evidence" value="ECO:0007669"/>
    <property type="project" value="InterPro"/>
</dbReference>
<dbReference type="InterPro" id="IPR001139">
    <property type="entry name" value="Glyco_hydro_30"/>
</dbReference>
<dbReference type="Pfam" id="PF22352">
    <property type="entry name" value="K319L-like_PKD"/>
    <property type="match status" value="1"/>
</dbReference>
<evidence type="ECO:0000256" key="2">
    <source>
        <dbReference type="ARBA" id="ARBA00022729"/>
    </source>
</evidence>
<dbReference type="SUPFAM" id="SSF51011">
    <property type="entry name" value="Glycosyl hydrolase domain"/>
    <property type="match status" value="1"/>
</dbReference>
<feature type="domain" description="Glycosyl hydrolase family 30 TIM-barrel" evidence="6">
    <location>
        <begin position="91"/>
        <end position="228"/>
    </location>
</feature>
<evidence type="ECO:0000313" key="8">
    <source>
        <dbReference type="EMBL" id="PPK84806.1"/>
    </source>
</evidence>
<feature type="chain" id="PRO_5015497606" evidence="5">
    <location>
        <begin position="29"/>
        <end position="756"/>
    </location>
</feature>
<dbReference type="PANTHER" id="PTHR11069:SF38">
    <property type="entry name" value="GLUCURONOXYLANASE XYNC"/>
    <property type="match status" value="1"/>
</dbReference>
<dbReference type="Proteomes" id="UP000237662">
    <property type="component" value="Unassembled WGS sequence"/>
</dbReference>
<dbReference type="Pfam" id="PF17189">
    <property type="entry name" value="Glyco_hydro_30C"/>
    <property type="match status" value="1"/>
</dbReference>
<dbReference type="GO" id="GO:0006665">
    <property type="term" value="P:sphingolipid metabolic process"/>
    <property type="evidence" value="ECO:0007669"/>
    <property type="project" value="InterPro"/>
</dbReference>
<dbReference type="Gene3D" id="2.60.40.1180">
    <property type="entry name" value="Golgi alpha-mannosidase II"/>
    <property type="match status" value="1"/>
</dbReference>
<reference evidence="8 9" key="1">
    <citation type="submission" date="2018-02" db="EMBL/GenBank/DDBJ databases">
        <title>Genomic Encyclopedia of Archaeal and Bacterial Type Strains, Phase II (KMG-II): from individual species to whole genera.</title>
        <authorList>
            <person name="Goeker M."/>
        </authorList>
    </citation>
    <scope>NUCLEOTIDE SEQUENCE [LARGE SCALE GENOMIC DNA]</scope>
    <source>
        <strain evidence="8 9">DSM 29526</strain>
    </source>
</reference>
<dbReference type="SUPFAM" id="SSF51445">
    <property type="entry name" value="(Trans)glycosidases"/>
    <property type="match status" value="1"/>
</dbReference>
<dbReference type="Gene3D" id="2.60.40.10">
    <property type="entry name" value="Immunoglobulins"/>
    <property type="match status" value="1"/>
</dbReference>
<dbReference type="PANTHER" id="PTHR11069">
    <property type="entry name" value="GLUCOSYLCERAMIDASE"/>
    <property type="match status" value="1"/>
</dbReference>
<dbReference type="Pfam" id="PF02055">
    <property type="entry name" value="Glyco_hydro_30"/>
    <property type="match status" value="1"/>
</dbReference>
<sequence>MKKTFISSRLVAGVAGLCLLLLPGRAFGQQVIVDPATEYQTITGFGGVNMPDWIANLDSSLVAKAFGNEPWQMGLTILRIKAPSDSGIYELQVPAARQAHDLGAIILASPWSPPVNMKTNNDIVRGELLPEYYDDYADHLMGFADFMEENGAPLHAISVQNEPDWSGATYESCDWTPQQLLTFVKEQGDKFAGINLVASESLGFNHAYTDPILNDPDAEQHLDIVGGHLYGATIRDYPLAREKGKEVWMTEHYTDSNTDANEWPNALAVGTEVSGTMQANFNAYIWWYIRRFYGLIQDDGNISKRGYVMSHFSKFIRPGAVRVDVTHSTGADITAYKTDSTLVVVAVNSSGNELSLDFNLGTNAYAEMTGYATAATMNMEPIGTYPVADGALAVSLPANSIMTFTTFTGKAGAVENVPPVADAGEDQLLTDSMNTLAVTVHLDASGSSDADGTIASYNWSLVDEQLSAGAMDSVALAPGKYDFVLTVTDNDGARAMDTLSVTIQRSDSYVDPGVWLDVECGTVGSNWVITEDTAASNGAYAATATGVQILETASEEAEDQIVLNFTVVDSTSYTLFGRVNAPSADDDSFWIRMDDGDWILWNSITGGPDWTWDDVHDTDPGNPVTYTLDSGAHTLYVVFREDGALLDKFYLSPGTTPPTGKGEASALCEPTSVAREPLTETIGLFPNPTTSTFTVESQRAFSDLRIMSIDGREVWSQRFREPTYRTKATPNLPVGTYIIVTWGAEGMGTGKLRVDR</sequence>
<dbReference type="RefSeq" id="WP_104421524.1">
    <property type="nucleotide sequence ID" value="NZ_PTJC01000007.1"/>
</dbReference>
<dbReference type="InterPro" id="IPR013783">
    <property type="entry name" value="Ig-like_fold"/>
</dbReference>
<organism evidence="8 9">
    <name type="scientific">Neolewinella xylanilytica</name>
    <dbReference type="NCBI Taxonomy" id="1514080"/>
    <lineage>
        <taxon>Bacteria</taxon>
        <taxon>Pseudomonadati</taxon>
        <taxon>Bacteroidota</taxon>
        <taxon>Saprospiria</taxon>
        <taxon>Saprospirales</taxon>
        <taxon>Lewinellaceae</taxon>
        <taxon>Neolewinella</taxon>
    </lineage>
</organism>
<proteinExistence type="inferred from homology"/>
<dbReference type="AlphaFoldDB" id="A0A2S6I1H4"/>
<evidence type="ECO:0000256" key="1">
    <source>
        <dbReference type="ARBA" id="ARBA00005382"/>
    </source>
</evidence>
<keyword evidence="2 5" id="KW-0732">Signal</keyword>
<dbReference type="InterPro" id="IPR033452">
    <property type="entry name" value="GH30_C"/>
</dbReference>
<dbReference type="InterPro" id="IPR017853">
    <property type="entry name" value="GH"/>
</dbReference>
<dbReference type="EMBL" id="PTJC01000007">
    <property type="protein sequence ID" value="PPK84806.1"/>
    <property type="molecule type" value="Genomic_DNA"/>
</dbReference>
<protein>
    <submittedName>
        <fullName evidence="8">Putative secreted protein (Por secretion system target)</fullName>
    </submittedName>
</protein>
<name>A0A2S6I1H4_9BACT</name>
<comment type="similarity">
    <text evidence="1 4">Belongs to the glycosyl hydrolase 30 family.</text>
</comment>
<feature type="domain" description="Glycosyl hydrolase family 30 beta sandwich" evidence="7">
    <location>
        <begin position="319"/>
        <end position="404"/>
    </location>
</feature>
<evidence type="ECO:0000256" key="3">
    <source>
        <dbReference type="ARBA" id="ARBA00022801"/>
    </source>
</evidence>
<evidence type="ECO:0000313" key="9">
    <source>
        <dbReference type="Proteomes" id="UP000237662"/>
    </source>
</evidence>
<dbReference type="GO" id="GO:0016020">
    <property type="term" value="C:membrane"/>
    <property type="evidence" value="ECO:0007669"/>
    <property type="project" value="GOC"/>
</dbReference>
<evidence type="ECO:0000259" key="7">
    <source>
        <dbReference type="Pfam" id="PF17189"/>
    </source>
</evidence>
<feature type="signal peptide" evidence="5">
    <location>
        <begin position="1"/>
        <end position="28"/>
    </location>
</feature>
<dbReference type="OrthoDB" id="9806701at2"/>